<keyword evidence="1" id="KW-1133">Transmembrane helix</keyword>
<accession>A0A6A5XGD3</accession>
<evidence type="ECO:0000256" key="1">
    <source>
        <dbReference type="SAM" id="Phobius"/>
    </source>
</evidence>
<gene>
    <name evidence="2" type="ORF">BU24DRAFT_266415</name>
</gene>
<keyword evidence="1" id="KW-0812">Transmembrane</keyword>
<keyword evidence="3" id="KW-1185">Reference proteome</keyword>
<dbReference type="Proteomes" id="UP000799778">
    <property type="component" value="Unassembled WGS sequence"/>
</dbReference>
<keyword evidence="1" id="KW-0472">Membrane</keyword>
<name>A0A6A5XGD3_9PLEO</name>
<dbReference type="AlphaFoldDB" id="A0A6A5XGD3"/>
<dbReference type="RefSeq" id="XP_033380258.1">
    <property type="nucleotide sequence ID" value="XM_033522546.1"/>
</dbReference>
<dbReference type="EMBL" id="ML978073">
    <property type="protein sequence ID" value="KAF2011919.1"/>
    <property type="molecule type" value="Genomic_DNA"/>
</dbReference>
<sequence>MSFIEGPWAQACRVQPDYVHSPHLCNTAQPATRPLTHSTDEGHLFDRLELWLNVACRHFYVSMSHPWLPLISSLAIFEFCLWISWRCLLQFCFFFSMWVSYLR</sequence>
<feature type="transmembrane region" description="Helical" evidence="1">
    <location>
        <begin position="70"/>
        <end position="99"/>
    </location>
</feature>
<dbReference type="GeneID" id="54279943"/>
<evidence type="ECO:0000313" key="3">
    <source>
        <dbReference type="Proteomes" id="UP000799778"/>
    </source>
</evidence>
<proteinExistence type="predicted"/>
<evidence type="ECO:0000313" key="2">
    <source>
        <dbReference type="EMBL" id="KAF2011919.1"/>
    </source>
</evidence>
<protein>
    <submittedName>
        <fullName evidence="2">Uncharacterized protein</fullName>
    </submittedName>
</protein>
<organism evidence="2 3">
    <name type="scientific">Aaosphaeria arxii CBS 175.79</name>
    <dbReference type="NCBI Taxonomy" id="1450172"/>
    <lineage>
        <taxon>Eukaryota</taxon>
        <taxon>Fungi</taxon>
        <taxon>Dikarya</taxon>
        <taxon>Ascomycota</taxon>
        <taxon>Pezizomycotina</taxon>
        <taxon>Dothideomycetes</taxon>
        <taxon>Pleosporomycetidae</taxon>
        <taxon>Pleosporales</taxon>
        <taxon>Pleosporales incertae sedis</taxon>
        <taxon>Aaosphaeria</taxon>
    </lineage>
</organism>
<reference evidence="2" key="1">
    <citation type="journal article" date="2020" name="Stud. Mycol.">
        <title>101 Dothideomycetes genomes: a test case for predicting lifestyles and emergence of pathogens.</title>
        <authorList>
            <person name="Haridas S."/>
            <person name="Albert R."/>
            <person name="Binder M."/>
            <person name="Bloem J."/>
            <person name="Labutti K."/>
            <person name="Salamov A."/>
            <person name="Andreopoulos B."/>
            <person name="Baker S."/>
            <person name="Barry K."/>
            <person name="Bills G."/>
            <person name="Bluhm B."/>
            <person name="Cannon C."/>
            <person name="Castanera R."/>
            <person name="Culley D."/>
            <person name="Daum C."/>
            <person name="Ezra D."/>
            <person name="Gonzalez J."/>
            <person name="Henrissat B."/>
            <person name="Kuo A."/>
            <person name="Liang C."/>
            <person name="Lipzen A."/>
            <person name="Lutzoni F."/>
            <person name="Magnuson J."/>
            <person name="Mondo S."/>
            <person name="Nolan M."/>
            <person name="Ohm R."/>
            <person name="Pangilinan J."/>
            <person name="Park H.-J."/>
            <person name="Ramirez L."/>
            <person name="Alfaro M."/>
            <person name="Sun H."/>
            <person name="Tritt A."/>
            <person name="Yoshinaga Y."/>
            <person name="Zwiers L.-H."/>
            <person name="Turgeon B."/>
            <person name="Goodwin S."/>
            <person name="Spatafora J."/>
            <person name="Crous P."/>
            <person name="Grigoriev I."/>
        </authorList>
    </citation>
    <scope>NUCLEOTIDE SEQUENCE</scope>
    <source>
        <strain evidence="2">CBS 175.79</strain>
    </source>
</reference>